<dbReference type="EMBL" id="PNQX01000002">
    <property type="protein sequence ID" value="PMQ19479.1"/>
    <property type="molecule type" value="Genomic_DNA"/>
</dbReference>
<name>A0A2N7S017_9MICC</name>
<dbReference type="PANTHER" id="PTHR13847">
    <property type="entry name" value="SARCOSINE DEHYDROGENASE-RELATED"/>
    <property type="match status" value="1"/>
</dbReference>
<dbReference type="GO" id="GO:0005737">
    <property type="term" value="C:cytoplasm"/>
    <property type="evidence" value="ECO:0007669"/>
    <property type="project" value="TreeGrafter"/>
</dbReference>
<evidence type="ECO:0000256" key="1">
    <source>
        <dbReference type="ARBA" id="ARBA00023002"/>
    </source>
</evidence>
<keyword evidence="1" id="KW-0560">Oxidoreductase</keyword>
<reference evidence="3 4" key="1">
    <citation type="journal article" date="2017" name="Elife">
        <title>Extensive horizontal gene transfer in cheese-associated bacteria.</title>
        <authorList>
            <person name="Bonham K.S."/>
            <person name="Wolfe B.E."/>
            <person name="Dutton R.J."/>
        </authorList>
    </citation>
    <scope>NUCLEOTIDE SEQUENCE [LARGE SCALE GENOMIC DNA]</scope>
    <source>
        <strain evidence="3 4">JB182</strain>
    </source>
</reference>
<dbReference type="InterPro" id="IPR036188">
    <property type="entry name" value="FAD/NAD-bd_sf"/>
</dbReference>
<dbReference type="GO" id="GO:0016491">
    <property type="term" value="F:oxidoreductase activity"/>
    <property type="evidence" value="ECO:0007669"/>
    <property type="project" value="UniProtKB-KW"/>
</dbReference>
<comment type="caution">
    <text evidence="3">The sequence shown here is derived from an EMBL/GenBank/DDBJ whole genome shotgun (WGS) entry which is preliminary data.</text>
</comment>
<evidence type="ECO:0000313" key="3">
    <source>
        <dbReference type="EMBL" id="PMQ19479.1"/>
    </source>
</evidence>
<sequence>MLGGWIVAGVTVPDHVVVVGAGFVGLSTAWYLQEAGVKVTVVDRGGVAAGSSWGNAGWLTPALTLPIAEPAIFKNGLKMMLDPASPLYIPLKADAKLLRFLIGFAWHSTPRKWEEAMRVYSEIGATGLDAFDEIAQATTAGPGVQELTKPADPFLTGFTSLKDRDGLLHEFEMIEKTGGEVDYELLTGDELRGIEPTLSNKVAAGVAIKNQRYLNPPKFMESLAESVVARGGDIIGNFNVTDVRANGKSVTIIGSEGRSITADHVVLATGAWMTDMANKFGVNVVVQAGRGYSFTVEPEDMPTHPIYFPAQRVACTPLGDRFRIAGTMEFRDVNHKLEPKRIEAIVAAATPVYKGINWENRKEEWVGGRPCTADGMPLVGQTGSARVSVGGGHGMWGVALGPLTGKILAAQITGQQAPSIARHFNPLRKGF</sequence>
<dbReference type="Pfam" id="PF01266">
    <property type="entry name" value="DAO"/>
    <property type="match status" value="1"/>
</dbReference>
<organism evidence="3 4">
    <name type="scientific">Glutamicibacter arilaitensis</name>
    <dbReference type="NCBI Taxonomy" id="256701"/>
    <lineage>
        <taxon>Bacteria</taxon>
        <taxon>Bacillati</taxon>
        <taxon>Actinomycetota</taxon>
        <taxon>Actinomycetes</taxon>
        <taxon>Micrococcales</taxon>
        <taxon>Micrococcaceae</taxon>
        <taxon>Glutamicibacter</taxon>
    </lineage>
</organism>
<dbReference type="RefSeq" id="WP_102598657.1">
    <property type="nucleotide sequence ID" value="NZ_JABUYH010000057.1"/>
</dbReference>
<evidence type="ECO:0000259" key="2">
    <source>
        <dbReference type="Pfam" id="PF01266"/>
    </source>
</evidence>
<dbReference type="SUPFAM" id="SSF54373">
    <property type="entry name" value="FAD-linked reductases, C-terminal domain"/>
    <property type="match status" value="1"/>
</dbReference>
<evidence type="ECO:0000313" key="4">
    <source>
        <dbReference type="Proteomes" id="UP000235739"/>
    </source>
</evidence>
<gene>
    <name evidence="3" type="ORF">CIK84_12395</name>
</gene>
<dbReference type="AlphaFoldDB" id="A0A2N7S017"/>
<feature type="domain" description="FAD dependent oxidoreductase" evidence="2">
    <location>
        <begin position="15"/>
        <end position="410"/>
    </location>
</feature>
<dbReference type="Gene3D" id="3.50.50.60">
    <property type="entry name" value="FAD/NAD(P)-binding domain"/>
    <property type="match status" value="2"/>
</dbReference>
<proteinExistence type="predicted"/>
<dbReference type="Gene3D" id="3.30.9.10">
    <property type="entry name" value="D-Amino Acid Oxidase, subunit A, domain 2"/>
    <property type="match status" value="1"/>
</dbReference>
<dbReference type="SUPFAM" id="SSF51905">
    <property type="entry name" value="FAD/NAD(P)-binding domain"/>
    <property type="match status" value="1"/>
</dbReference>
<protein>
    <submittedName>
        <fullName evidence="3">Amino acid dehydrogenase</fullName>
    </submittedName>
</protein>
<dbReference type="PANTHER" id="PTHR13847:SF289">
    <property type="entry name" value="GLYCINE OXIDASE"/>
    <property type="match status" value="1"/>
</dbReference>
<dbReference type="InterPro" id="IPR006076">
    <property type="entry name" value="FAD-dep_OxRdtase"/>
</dbReference>
<dbReference type="Proteomes" id="UP000235739">
    <property type="component" value="Unassembled WGS sequence"/>
</dbReference>
<accession>A0A2N7S017</accession>